<evidence type="ECO:0000259" key="1">
    <source>
        <dbReference type="Pfam" id="PF12680"/>
    </source>
</evidence>
<reference evidence="2 3" key="1">
    <citation type="submission" date="2021-08" db="EMBL/GenBank/DDBJ databases">
        <authorList>
            <person name="Tuo L."/>
        </authorList>
    </citation>
    <scope>NUCLEOTIDE SEQUENCE [LARGE SCALE GENOMIC DNA]</scope>
    <source>
        <strain evidence="2 3">JCM 31229</strain>
    </source>
</reference>
<comment type="caution">
    <text evidence="2">The sequence shown here is derived from an EMBL/GenBank/DDBJ whole genome shotgun (WGS) entry which is preliminary data.</text>
</comment>
<dbReference type="InterPro" id="IPR037401">
    <property type="entry name" value="SnoaL-like"/>
</dbReference>
<dbReference type="Proteomes" id="UP000706039">
    <property type="component" value="Unassembled WGS sequence"/>
</dbReference>
<keyword evidence="3" id="KW-1185">Reference proteome</keyword>
<protein>
    <submittedName>
        <fullName evidence="2">Nuclear transport factor 2 family protein</fullName>
    </submittedName>
</protein>
<evidence type="ECO:0000313" key="3">
    <source>
        <dbReference type="Proteomes" id="UP000706039"/>
    </source>
</evidence>
<dbReference type="SUPFAM" id="SSF54427">
    <property type="entry name" value="NTF2-like"/>
    <property type="match status" value="1"/>
</dbReference>
<dbReference type="Pfam" id="PF12680">
    <property type="entry name" value="SnoaL_2"/>
    <property type="match status" value="1"/>
</dbReference>
<dbReference type="InterPro" id="IPR032710">
    <property type="entry name" value="NTF2-like_dom_sf"/>
</dbReference>
<sequence length="127" mass="13802">MTADDHSNEALIAAMLAWWNRAFANGAMTPGGFAEFFTQDAAFIVNGEVRGRGPAALAAFFGGQRHVVEAAVMQLPLIKGFSAGDHVFFDYDMHIGPPATPEIRNAKGYARIEDGRIAHYTVNSFVR</sequence>
<evidence type="ECO:0000313" key="2">
    <source>
        <dbReference type="EMBL" id="MBY8826335.1"/>
    </source>
</evidence>
<dbReference type="Gene3D" id="3.10.450.50">
    <property type="match status" value="1"/>
</dbReference>
<dbReference type="EMBL" id="JAINVV010000016">
    <property type="protein sequence ID" value="MBY8826335.1"/>
    <property type="molecule type" value="Genomic_DNA"/>
</dbReference>
<gene>
    <name evidence="2" type="ORF">K7G82_28790</name>
</gene>
<feature type="domain" description="SnoaL-like" evidence="1">
    <location>
        <begin position="21"/>
        <end position="119"/>
    </location>
</feature>
<accession>A0ABS7Q0C3</accession>
<dbReference type="RefSeq" id="WP_222993898.1">
    <property type="nucleotide sequence ID" value="NZ_JAINVV010000016.1"/>
</dbReference>
<name>A0ABS7Q0C3_9SPHN</name>
<organism evidence="2 3">
    <name type="scientific">Sphingomonas colocasiae</name>
    <dbReference type="NCBI Taxonomy" id="1848973"/>
    <lineage>
        <taxon>Bacteria</taxon>
        <taxon>Pseudomonadati</taxon>
        <taxon>Pseudomonadota</taxon>
        <taxon>Alphaproteobacteria</taxon>
        <taxon>Sphingomonadales</taxon>
        <taxon>Sphingomonadaceae</taxon>
        <taxon>Sphingomonas</taxon>
    </lineage>
</organism>
<proteinExistence type="predicted"/>